<protein>
    <submittedName>
        <fullName evidence="2">Uncharacterized protein</fullName>
    </submittedName>
</protein>
<name>A0A2I0JC80_PUNGR</name>
<feature type="compositionally biased region" description="Basic and acidic residues" evidence="1">
    <location>
        <begin position="264"/>
        <end position="285"/>
    </location>
</feature>
<keyword evidence="3" id="KW-1185">Reference proteome</keyword>
<proteinExistence type="predicted"/>
<comment type="caution">
    <text evidence="2">The sequence shown here is derived from an EMBL/GenBank/DDBJ whole genome shotgun (WGS) entry which is preliminary data.</text>
</comment>
<dbReference type="AlphaFoldDB" id="A0A2I0JC80"/>
<organism evidence="2 3">
    <name type="scientific">Punica granatum</name>
    <name type="common">Pomegranate</name>
    <dbReference type="NCBI Taxonomy" id="22663"/>
    <lineage>
        <taxon>Eukaryota</taxon>
        <taxon>Viridiplantae</taxon>
        <taxon>Streptophyta</taxon>
        <taxon>Embryophyta</taxon>
        <taxon>Tracheophyta</taxon>
        <taxon>Spermatophyta</taxon>
        <taxon>Magnoliopsida</taxon>
        <taxon>eudicotyledons</taxon>
        <taxon>Gunneridae</taxon>
        <taxon>Pentapetalae</taxon>
        <taxon>rosids</taxon>
        <taxon>malvids</taxon>
        <taxon>Myrtales</taxon>
        <taxon>Lythraceae</taxon>
        <taxon>Punica</taxon>
    </lineage>
</organism>
<dbReference type="Proteomes" id="UP000233551">
    <property type="component" value="Unassembled WGS sequence"/>
</dbReference>
<gene>
    <name evidence="2" type="ORF">CRG98_026075</name>
</gene>
<evidence type="ECO:0000313" key="3">
    <source>
        <dbReference type="Proteomes" id="UP000233551"/>
    </source>
</evidence>
<evidence type="ECO:0000256" key="1">
    <source>
        <dbReference type="SAM" id="MobiDB-lite"/>
    </source>
</evidence>
<feature type="region of interest" description="Disordered" evidence="1">
    <location>
        <begin position="256"/>
        <end position="295"/>
    </location>
</feature>
<evidence type="ECO:0000313" key="2">
    <source>
        <dbReference type="EMBL" id="PKI53530.1"/>
    </source>
</evidence>
<accession>A0A2I0JC80</accession>
<reference evidence="2 3" key="1">
    <citation type="submission" date="2017-11" db="EMBL/GenBank/DDBJ databases">
        <title>De-novo sequencing of pomegranate (Punica granatum L.) genome.</title>
        <authorList>
            <person name="Akparov Z."/>
            <person name="Amiraslanov A."/>
            <person name="Hajiyeva S."/>
            <person name="Abbasov M."/>
            <person name="Kaur K."/>
            <person name="Hamwieh A."/>
            <person name="Solovyev V."/>
            <person name="Salamov A."/>
            <person name="Braich B."/>
            <person name="Kosarev P."/>
            <person name="Mahmoud A."/>
            <person name="Hajiyev E."/>
            <person name="Babayeva S."/>
            <person name="Izzatullayeva V."/>
            <person name="Mammadov A."/>
            <person name="Mammadov A."/>
            <person name="Sharifova S."/>
            <person name="Ojaghi J."/>
            <person name="Eynullazada K."/>
            <person name="Bayramov B."/>
            <person name="Abdulazimova A."/>
            <person name="Shahmuradov I."/>
        </authorList>
    </citation>
    <scope>NUCLEOTIDE SEQUENCE [LARGE SCALE GENOMIC DNA]</scope>
    <source>
        <strain evidence="3">cv. AG2017</strain>
        <tissue evidence="2">Leaf</tissue>
    </source>
</reference>
<dbReference type="EMBL" id="PGOL01001853">
    <property type="protein sequence ID" value="PKI53530.1"/>
    <property type="molecule type" value="Genomic_DNA"/>
</dbReference>
<sequence length="307" mass="34175">MTLEILYVCQFLTSSLKYFNLEHQVLKGLKKCHFWFFPLPSLTEFQQGKRPLHVADVALCEWSRVGSGPDVGVESSLSVSFFTQLPPHATRNPSAAPTTAGTVAPRVALPEPDQFPQVRSRLLSVGSRTIPTPNVGRPFSSVLETQSKNIYQAFDVGLRQAILLAIGRFMFLSSSLCRVVLWSSVVRAREEARQGCCLLAACSSFTSEPITRTSIEVSRAFRFSRSDREETRSNLRELIGLRRGCSRCYGTRNCRGGARVSSRMGRESGEEGDTRARPDYTRHPDPNQLVTTHEAPRGGPFALLEFC</sequence>